<evidence type="ECO:0000313" key="1">
    <source>
        <dbReference type="EMBL" id="GIX91256.1"/>
    </source>
</evidence>
<accession>A0AAV4P699</accession>
<proteinExistence type="predicted"/>
<gene>
    <name evidence="1" type="ORF">CEXT_77181</name>
</gene>
<dbReference type="AlphaFoldDB" id="A0AAV4P699"/>
<keyword evidence="2" id="KW-1185">Reference proteome</keyword>
<protein>
    <submittedName>
        <fullName evidence="1">Uncharacterized protein</fullName>
    </submittedName>
</protein>
<sequence length="120" mass="13303">MENKSNSADWSTSLEHRVLPVAFRHLPERLKGAVRNKSNSAALHFLELIMENKSNSADWSTLEHFFGAPCSPSCISTFAGAIKRRSVPLTPQRHLSLIRNRALPGPLKGQVLENASQQNS</sequence>
<evidence type="ECO:0000313" key="2">
    <source>
        <dbReference type="Proteomes" id="UP001054945"/>
    </source>
</evidence>
<organism evidence="1 2">
    <name type="scientific">Caerostris extrusa</name>
    <name type="common">Bark spider</name>
    <name type="synonym">Caerostris bankana</name>
    <dbReference type="NCBI Taxonomy" id="172846"/>
    <lineage>
        <taxon>Eukaryota</taxon>
        <taxon>Metazoa</taxon>
        <taxon>Ecdysozoa</taxon>
        <taxon>Arthropoda</taxon>
        <taxon>Chelicerata</taxon>
        <taxon>Arachnida</taxon>
        <taxon>Araneae</taxon>
        <taxon>Araneomorphae</taxon>
        <taxon>Entelegynae</taxon>
        <taxon>Araneoidea</taxon>
        <taxon>Araneidae</taxon>
        <taxon>Caerostris</taxon>
    </lineage>
</organism>
<comment type="caution">
    <text evidence="1">The sequence shown here is derived from an EMBL/GenBank/DDBJ whole genome shotgun (WGS) entry which is preliminary data.</text>
</comment>
<dbReference type="EMBL" id="BPLR01004006">
    <property type="protein sequence ID" value="GIX91256.1"/>
    <property type="molecule type" value="Genomic_DNA"/>
</dbReference>
<reference evidence="1 2" key="1">
    <citation type="submission" date="2021-06" db="EMBL/GenBank/DDBJ databases">
        <title>Caerostris extrusa draft genome.</title>
        <authorList>
            <person name="Kono N."/>
            <person name="Arakawa K."/>
        </authorList>
    </citation>
    <scope>NUCLEOTIDE SEQUENCE [LARGE SCALE GENOMIC DNA]</scope>
</reference>
<name>A0AAV4P699_CAEEX</name>
<dbReference type="Proteomes" id="UP001054945">
    <property type="component" value="Unassembled WGS sequence"/>
</dbReference>